<gene>
    <name evidence="1" type="ORF">LEP1GSC105_3591</name>
</gene>
<dbReference type="EMBL" id="AHNR02000017">
    <property type="protein sequence ID" value="EKR56213.1"/>
    <property type="molecule type" value="Genomic_DNA"/>
</dbReference>
<evidence type="ECO:0000313" key="2">
    <source>
        <dbReference type="Proteomes" id="UP000001340"/>
    </source>
</evidence>
<accession>A0A0E2D831</accession>
<comment type="caution">
    <text evidence="1">The sequence shown here is derived from an EMBL/GenBank/DDBJ whole genome shotgun (WGS) entry which is preliminary data.</text>
</comment>
<proteinExistence type="predicted"/>
<evidence type="ECO:0000313" key="1">
    <source>
        <dbReference type="EMBL" id="EKR56213.1"/>
    </source>
</evidence>
<reference evidence="1 2" key="1">
    <citation type="submission" date="2012-10" db="EMBL/GenBank/DDBJ databases">
        <authorList>
            <person name="Harkins D.M."/>
            <person name="Durkin A.S."/>
            <person name="Brinkac L.M."/>
            <person name="Haft D.H."/>
            <person name="Selengut J.D."/>
            <person name="Sanka R."/>
            <person name="DePew J."/>
            <person name="Purushe J."/>
            <person name="Chanthongthip A."/>
            <person name="Lattana O."/>
            <person name="Phetsouvanh R."/>
            <person name="Newton P.N."/>
            <person name="Vinetz J.M."/>
            <person name="Sutton G.G."/>
            <person name="Nierman W.C."/>
            <person name="Fouts D.E."/>
        </authorList>
    </citation>
    <scope>NUCLEOTIDE SEQUENCE [LARGE SCALE GENOMIC DNA]</scope>
    <source>
        <strain evidence="1 2">UI 12758</strain>
    </source>
</reference>
<name>A0A0E2D831_LEPIR</name>
<protein>
    <submittedName>
        <fullName evidence="1">Uncharacterized protein</fullName>
    </submittedName>
</protein>
<dbReference type="Proteomes" id="UP000001340">
    <property type="component" value="Unassembled WGS sequence"/>
</dbReference>
<sequence length="38" mass="4514">MKLSKTIFELDLNLENFCILPKMTINFISVFKPQIVRK</sequence>
<organism evidence="1 2">
    <name type="scientific">Leptospira interrogans str. UI 12758</name>
    <dbReference type="NCBI Taxonomy" id="1049938"/>
    <lineage>
        <taxon>Bacteria</taxon>
        <taxon>Pseudomonadati</taxon>
        <taxon>Spirochaetota</taxon>
        <taxon>Spirochaetia</taxon>
        <taxon>Leptospirales</taxon>
        <taxon>Leptospiraceae</taxon>
        <taxon>Leptospira</taxon>
    </lineage>
</organism>
<dbReference type="AlphaFoldDB" id="A0A0E2D831"/>